<accession>A0ABQ3LIX9</accession>
<feature type="transmembrane region" description="Helical" evidence="1">
    <location>
        <begin position="345"/>
        <end position="366"/>
    </location>
</feature>
<keyword evidence="1" id="KW-1133">Transmembrane helix</keyword>
<feature type="transmembrane region" description="Helical" evidence="1">
    <location>
        <begin position="177"/>
        <end position="195"/>
    </location>
</feature>
<organism evidence="2 3">
    <name type="scientific">Sphingomonas glacialis</name>
    <dbReference type="NCBI Taxonomy" id="658225"/>
    <lineage>
        <taxon>Bacteria</taxon>
        <taxon>Pseudomonadati</taxon>
        <taxon>Pseudomonadota</taxon>
        <taxon>Alphaproteobacteria</taxon>
        <taxon>Sphingomonadales</taxon>
        <taxon>Sphingomonadaceae</taxon>
        <taxon>Sphingomonas</taxon>
    </lineage>
</organism>
<sequence length="490" mass="53230">MTPSAPIVRAPHAVALLLFALVWLSCVWFGSFVFNPNSATRLFGTLALVERGEATIDRYQTLTIDKAEFKQGGVTHYYMDKAPGMTLMAAPVVWATNRVTGVSSYDHIIDITNPRLAAFLRLRMQLAVACGAAILTAFAAVLLLDLATGITGSPTAGMFAALGYSLGSIVWGWSTTLFGHAPVAALFLIATWAIWRGTSGEREFGRWRYPLMAGAALGFAVTIEFQAALGGLVIGGWALWRSRDAAWPVRRRLYLVAVATALVAVLPMLAYNQFAFGTPFMTGYTGVVGFSGMNQGLFGLTYPKITALLGITFGVRRGLFWVAPILLLGWFGVVKLVRDPATRDLGVLCVAMIVIVLSINASYAYWDGGASVGPRHSVPAIPFFAIGLAPIWASIERRSDKIKAIALLAVSILLNLIVAATDIFAPETMMTPVWSRNIMGLLAHGYLNTVPNMYWGFSPWIGLILYLDLALPMLGLMLWWTRRAERRGSV</sequence>
<name>A0ABQ3LIX9_9SPHN</name>
<feature type="transmembrane region" description="Helical" evidence="1">
    <location>
        <begin position="124"/>
        <end position="144"/>
    </location>
</feature>
<evidence type="ECO:0000313" key="3">
    <source>
        <dbReference type="Proteomes" id="UP000652430"/>
    </source>
</evidence>
<evidence type="ECO:0000256" key="1">
    <source>
        <dbReference type="SAM" id="Phobius"/>
    </source>
</evidence>
<feature type="transmembrane region" description="Helical" evidence="1">
    <location>
        <begin position="215"/>
        <end position="240"/>
    </location>
</feature>
<evidence type="ECO:0008006" key="4">
    <source>
        <dbReference type="Google" id="ProtNLM"/>
    </source>
</evidence>
<feature type="transmembrane region" description="Helical" evidence="1">
    <location>
        <begin position="404"/>
        <end position="425"/>
    </location>
</feature>
<gene>
    <name evidence="2" type="ORF">GCM10008023_19970</name>
</gene>
<feature type="transmembrane region" description="Helical" evidence="1">
    <location>
        <begin position="252"/>
        <end position="271"/>
    </location>
</feature>
<feature type="transmembrane region" description="Helical" evidence="1">
    <location>
        <begin position="378"/>
        <end position="395"/>
    </location>
</feature>
<keyword evidence="1" id="KW-0812">Transmembrane</keyword>
<protein>
    <recommendedName>
        <fullName evidence="4">Glycosyltransferase RgtA/B/C/D-like domain-containing protein</fullName>
    </recommendedName>
</protein>
<keyword evidence="3" id="KW-1185">Reference proteome</keyword>
<comment type="caution">
    <text evidence="2">The sequence shown here is derived from an EMBL/GenBank/DDBJ whole genome shotgun (WGS) entry which is preliminary data.</text>
</comment>
<dbReference type="RefSeq" id="WP_189676107.1">
    <property type="nucleotide sequence ID" value="NZ_BNAQ01000002.1"/>
</dbReference>
<keyword evidence="1" id="KW-0472">Membrane</keyword>
<reference evidence="3" key="1">
    <citation type="journal article" date="2019" name="Int. J. Syst. Evol. Microbiol.">
        <title>The Global Catalogue of Microorganisms (GCM) 10K type strain sequencing project: providing services to taxonomists for standard genome sequencing and annotation.</title>
        <authorList>
            <consortium name="The Broad Institute Genomics Platform"/>
            <consortium name="The Broad Institute Genome Sequencing Center for Infectious Disease"/>
            <person name="Wu L."/>
            <person name="Ma J."/>
        </authorList>
    </citation>
    <scope>NUCLEOTIDE SEQUENCE [LARGE SCALE GENOMIC DNA]</scope>
    <source>
        <strain evidence="3">CGMCC 1.8957</strain>
    </source>
</reference>
<evidence type="ECO:0000313" key="2">
    <source>
        <dbReference type="EMBL" id="GHH16211.1"/>
    </source>
</evidence>
<dbReference type="Proteomes" id="UP000652430">
    <property type="component" value="Unassembled WGS sequence"/>
</dbReference>
<feature type="transmembrane region" description="Helical" evidence="1">
    <location>
        <begin position="318"/>
        <end position="338"/>
    </location>
</feature>
<feature type="transmembrane region" description="Helical" evidence="1">
    <location>
        <begin position="460"/>
        <end position="480"/>
    </location>
</feature>
<dbReference type="EMBL" id="BNAQ01000002">
    <property type="protein sequence ID" value="GHH16211.1"/>
    <property type="molecule type" value="Genomic_DNA"/>
</dbReference>
<feature type="transmembrane region" description="Helical" evidence="1">
    <location>
        <begin position="150"/>
        <end position="170"/>
    </location>
</feature>
<proteinExistence type="predicted"/>
<feature type="transmembrane region" description="Helical" evidence="1">
    <location>
        <begin position="12"/>
        <end position="34"/>
    </location>
</feature>